<accession>A0A158KZ65</accession>
<dbReference type="AlphaFoldDB" id="A0A158KZ65"/>
<dbReference type="InterPro" id="IPR011048">
    <property type="entry name" value="Haem_d1_sf"/>
</dbReference>
<dbReference type="SUPFAM" id="SSF51004">
    <property type="entry name" value="C-terminal (heme d1) domain of cytochrome cd1-nitrite reductase"/>
    <property type="match status" value="1"/>
</dbReference>
<dbReference type="InterPro" id="IPR051200">
    <property type="entry name" value="Host-pathogen_enzymatic-act"/>
</dbReference>
<dbReference type="OrthoDB" id="108285at2"/>
<sequence length="338" mass="36112">MTSRVPACIALVLFAWVSLGLSIKSACASDARAVPLHKIADIPLGGRPTRLDYVSFDPGRHLLYIAHLGDSEVIVFDVNTSRVVGRIGDLSSVHGVLAIPELGRAYATATGSKEVVAIDPATMTTTARIPAGGYPDGLAYAPDAHKLYVSDERGGDEAVVDVRSNTKVATVSLGGEAGNTQYDSVSRHVFVNVQTRAQLVEIDPFSDTVIARYDLRGAKGNHGLLIDSEDRLAFIACEGNDTLLIFDMRTKRVTASFRVGAGPDVLAYDDAYHYLYVASESGLASILRVASSGVTKLGEFVAGPNAHVVGVDRTTHRVYFPLKNLDGHTALRVFEATQ</sequence>
<comment type="caution">
    <text evidence="1">The sequence shown here is derived from an EMBL/GenBank/DDBJ whole genome shotgun (WGS) entry which is preliminary data.</text>
</comment>
<keyword evidence="2" id="KW-1185">Reference proteome</keyword>
<dbReference type="PANTHER" id="PTHR47197:SF3">
    <property type="entry name" value="DIHYDRO-HEME D1 DEHYDROGENASE"/>
    <property type="match status" value="1"/>
</dbReference>
<dbReference type="Proteomes" id="UP000054770">
    <property type="component" value="Unassembled WGS sequence"/>
</dbReference>
<dbReference type="EMBL" id="FCON02000209">
    <property type="protein sequence ID" value="SAL86013.1"/>
    <property type="molecule type" value="Genomic_DNA"/>
</dbReference>
<dbReference type="RefSeq" id="WP_087649674.1">
    <property type="nucleotide sequence ID" value="NZ_FCON02000209.1"/>
</dbReference>
<dbReference type="PANTHER" id="PTHR47197">
    <property type="entry name" value="PROTEIN NIRF"/>
    <property type="match status" value="1"/>
</dbReference>
<reference evidence="1" key="1">
    <citation type="submission" date="2016-01" db="EMBL/GenBank/DDBJ databases">
        <authorList>
            <person name="Peeters C."/>
        </authorList>
    </citation>
    <scope>NUCLEOTIDE SEQUENCE [LARGE SCALE GENOMIC DNA]</scope>
    <source>
        <strain evidence="1">LMG 22940</strain>
    </source>
</reference>
<dbReference type="Gene3D" id="2.130.10.10">
    <property type="entry name" value="YVTN repeat-like/Quinoprotein amine dehydrogenase"/>
    <property type="match status" value="2"/>
</dbReference>
<protein>
    <recommendedName>
        <fullName evidence="3">YVTN beta-propeller repeat-containing protein</fullName>
    </recommendedName>
</protein>
<organism evidence="1 2">
    <name type="scientific">Caballeronia choica</name>
    <dbReference type="NCBI Taxonomy" id="326476"/>
    <lineage>
        <taxon>Bacteria</taxon>
        <taxon>Pseudomonadati</taxon>
        <taxon>Pseudomonadota</taxon>
        <taxon>Betaproteobacteria</taxon>
        <taxon>Burkholderiales</taxon>
        <taxon>Burkholderiaceae</taxon>
        <taxon>Caballeronia</taxon>
    </lineage>
</organism>
<evidence type="ECO:0000313" key="2">
    <source>
        <dbReference type="Proteomes" id="UP000054770"/>
    </source>
</evidence>
<evidence type="ECO:0000313" key="1">
    <source>
        <dbReference type="EMBL" id="SAL86013.1"/>
    </source>
</evidence>
<name>A0A158KZ65_9BURK</name>
<gene>
    <name evidence="1" type="ORF">AWB68_07878</name>
</gene>
<evidence type="ECO:0008006" key="3">
    <source>
        <dbReference type="Google" id="ProtNLM"/>
    </source>
</evidence>
<proteinExistence type="predicted"/>
<dbReference type="InterPro" id="IPR015943">
    <property type="entry name" value="WD40/YVTN_repeat-like_dom_sf"/>
</dbReference>